<accession>A0AAD4D5Y1</accession>
<name>A0AAD4D5Y1_9FUNG</name>
<proteinExistence type="predicted"/>
<evidence type="ECO:0000313" key="1">
    <source>
        <dbReference type="EMBL" id="KAG0269235.1"/>
    </source>
</evidence>
<keyword evidence="2" id="KW-1185">Reference proteome</keyword>
<sequence>MIVPAGPVPSDPAYDAFPASIHIGIEIVNITDSQFTIILAENYVGLILTKNYIDNSVTYA</sequence>
<evidence type="ECO:0000313" key="2">
    <source>
        <dbReference type="Proteomes" id="UP001194580"/>
    </source>
</evidence>
<protein>
    <submittedName>
        <fullName evidence="1">Uncharacterized protein</fullName>
    </submittedName>
</protein>
<dbReference type="Proteomes" id="UP001194580">
    <property type="component" value="Unassembled WGS sequence"/>
</dbReference>
<dbReference type="EMBL" id="JAAAIL010001444">
    <property type="protein sequence ID" value="KAG0269235.1"/>
    <property type="molecule type" value="Genomic_DNA"/>
</dbReference>
<dbReference type="AlphaFoldDB" id="A0AAD4D5Y1"/>
<gene>
    <name evidence="1" type="ORF">BGZ95_002145</name>
</gene>
<reference evidence="1" key="1">
    <citation type="journal article" date="2020" name="Fungal Divers.">
        <title>Resolving the Mortierellaceae phylogeny through synthesis of multi-gene phylogenetics and phylogenomics.</title>
        <authorList>
            <person name="Vandepol N."/>
            <person name="Liber J."/>
            <person name="Desiro A."/>
            <person name="Na H."/>
            <person name="Kennedy M."/>
            <person name="Barry K."/>
            <person name="Grigoriev I.V."/>
            <person name="Miller A.N."/>
            <person name="O'Donnell K."/>
            <person name="Stajich J.E."/>
            <person name="Bonito G."/>
        </authorList>
    </citation>
    <scope>NUCLEOTIDE SEQUENCE</scope>
    <source>
        <strain evidence="1">NRRL 28262</strain>
    </source>
</reference>
<comment type="caution">
    <text evidence="1">The sequence shown here is derived from an EMBL/GenBank/DDBJ whole genome shotgun (WGS) entry which is preliminary data.</text>
</comment>
<organism evidence="1 2">
    <name type="scientific">Linnemannia exigua</name>
    <dbReference type="NCBI Taxonomy" id="604196"/>
    <lineage>
        <taxon>Eukaryota</taxon>
        <taxon>Fungi</taxon>
        <taxon>Fungi incertae sedis</taxon>
        <taxon>Mucoromycota</taxon>
        <taxon>Mortierellomycotina</taxon>
        <taxon>Mortierellomycetes</taxon>
        <taxon>Mortierellales</taxon>
        <taxon>Mortierellaceae</taxon>
        <taxon>Linnemannia</taxon>
    </lineage>
</organism>